<keyword evidence="1" id="KW-0732">Signal</keyword>
<name>A0A2U0UBX1_9BACT</name>
<evidence type="ECO:0000256" key="1">
    <source>
        <dbReference type="SAM" id="SignalP"/>
    </source>
</evidence>
<gene>
    <name evidence="2" type="ORF">C7379_107109</name>
</gene>
<evidence type="ECO:0008006" key="4">
    <source>
        <dbReference type="Google" id="ProtNLM"/>
    </source>
</evidence>
<feature type="signal peptide" evidence="1">
    <location>
        <begin position="1"/>
        <end position="21"/>
    </location>
</feature>
<organism evidence="2 3">
    <name type="scientific">Hallella colorans</name>
    <dbReference type="NCBI Taxonomy" id="1703337"/>
    <lineage>
        <taxon>Bacteria</taxon>
        <taxon>Pseudomonadati</taxon>
        <taxon>Bacteroidota</taxon>
        <taxon>Bacteroidia</taxon>
        <taxon>Bacteroidales</taxon>
        <taxon>Prevotellaceae</taxon>
        <taxon>Hallella</taxon>
    </lineage>
</organism>
<proteinExistence type="predicted"/>
<keyword evidence="3" id="KW-1185">Reference proteome</keyword>
<sequence>MKRFLLMTVVALSTLGLSAHWHPKFDPEKFDAEMEQFITTEAALSAQEAAKFFPIYKEMQSRQRALFHKRWRYRHVDLSDDKACADAIRERDEQDVQIKLLQQEYHQKFCNMLPASKVLRIIRAEEKFHRQAFRRVAKRN</sequence>
<protein>
    <recommendedName>
        <fullName evidence="4">Spy/CpxP family protein refolding chaperone</fullName>
    </recommendedName>
</protein>
<accession>A0A2U0UBX1</accession>
<evidence type="ECO:0000313" key="2">
    <source>
        <dbReference type="EMBL" id="PVX55130.1"/>
    </source>
</evidence>
<dbReference type="AlphaFoldDB" id="A0A2U0UBX1"/>
<reference evidence="2 3" key="1">
    <citation type="submission" date="2018-05" db="EMBL/GenBank/DDBJ databases">
        <title>Genomic Encyclopedia of Type Strains, Phase IV (KMG-IV): sequencing the most valuable type-strain genomes for metagenomic binning, comparative biology and taxonomic classification.</title>
        <authorList>
            <person name="Goeker M."/>
        </authorList>
    </citation>
    <scope>NUCLEOTIDE SEQUENCE [LARGE SCALE GENOMIC DNA]</scope>
    <source>
        <strain evidence="2 3">DSM 100333</strain>
    </source>
</reference>
<dbReference type="EMBL" id="QENY01000007">
    <property type="protein sequence ID" value="PVX55130.1"/>
    <property type="molecule type" value="Genomic_DNA"/>
</dbReference>
<evidence type="ECO:0000313" key="3">
    <source>
        <dbReference type="Proteomes" id="UP000245870"/>
    </source>
</evidence>
<dbReference type="RefSeq" id="WP_116616313.1">
    <property type="nucleotide sequence ID" value="NZ_CAMPWS010000001.1"/>
</dbReference>
<dbReference type="OrthoDB" id="1081813at2"/>
<comment type="caution">
    <text evidence="2">The sequence shown here is derived from an EMBL/GenBank/DDBJ whole genome shotgun (WGS) entry which is preliminary data.</text>
</comment>
<dbReference type="Proteomes" id="UP000245870">
    <property type="component" value="Unassembled WGS sequence"/>
</dbReference>
<feature type="chain" id="PRO_5015446627" description="Spy/CpxP family protein refolding chaperone" evidence="1">
    <location>
        <begin position="22"/>
        <end position="140"/>
    </location>
</feature>